<evidence type="ECO:0000259" key="2">
    <source>
        <dbReference type="PROSITE" id="PS50191"/>
    </source>
</evidence>
<dbReference type="GO" id="GO:1902936">
    <property type="term" value="F:phosphatidylinositol bisphosphate binding"/>
    <property type="evidence" value="ECO:0007669"/>
    <property type="project" value="TreeGrafter"/>
</dbReference>
<dbReference type="GO" id="GO:0016020">
    <property type="term" value="C:membrane"/>
    <property type="evidence" value="ECO:0007669"/>
    <property type="project" value="TreeGrafter"/>
</dbReference>
<dbReference type="SMART" id="SM00516">
    <property type="entry name" value="SEC14"/>
    <property type="match status" value="1"/>
</dbReference>
<dbReference type="PRINTS" id="PR00180">
    <property type="entry name" value="CRETINALDHBP"/>
</dbReference>
<dbReference type="PROSITE" id="PS50191">
    <property type="entry name" value="CRAL_TRIO"/>
    <property type="match status" value="1"/>
</dbReference>
<dbReference type="EMBL" id="CALOZG010000005">
    <property type="protein sequence ID" value="CAH4028080.1"/>
    <property type="molecule type" value="Genomic_DNA"/>
</dbReference>
<dbReference type="Gene3D" id="3.40.525.10">
    <property type="entry name" value="CRAL-TRIO lipid binding domain"/>
    <property type="match status" value="1"/>
</dbReference>
<keyword evidence="4" id="KW-1185">Reference proteome</keyword>
<feature type="region of interest" description="Disordered" evidence="1">
    <location>
        <begin position="25"/>
        <end position="44"/>
    </location>
</feature>
<dbReference type="PANTHER" id="PTHR10174:SF213">
    <property type="entry name" value="CRAL-TRIO DOMAIN-CONTAINING PROTEIN"/>
    <property type="match status" value="1"/>
</dbReference>
<dbReference type="CDD" id="cd00170">
    <property type="entry name" value="SEC14"/>
    <property type="match status" value="1"/>
</dbReference>
<accession>A0A9P0TD36</accession>
<evidence type="ECO:0000256" key="1">
    <source>
        <dbReference type="SAM" id="MobiDB-lite"/>
    </source>
</evidence>
<protein>
    <recommendedName>
        <fullName evidence="2">CRAL-TRIO domain-containing protein</fullName>
    </recommendedName>
</protein>
<gene>
    <name evidence="3" type="ORF">PIBRA_LOCUS5035</name>
</gene>
<evidence type="ECO:0000313" key="4">
    <source>
        <dbReference type="Proteomes" id="UP001152562"/>
    </source>
</evidence>
<dbReference type="Pfam" id="PF00650">
    <property type="entry name" value="CRAL_TRIO"/>
    <property type="match status" value="1"/>
</dbReference>
<feature type="domain" description="CRAL-TRIO" evidence="2">
    <location>
        <begin position="88"/>
        <end position="252"/>
    </location>
</feature>
<dbReference type="SUPFAM" id="SSF52087">
    <property type="entry name" value="CRAL/TRIO domain"/>
    <property type="match status" value="1"/>
</dbReference>
<organism evidence="3 4">
    <name type="scientific">Pieris brassicae</name>
    <name type="common">White butterfly</name>
    <name type="synonym">Large white butterfly</name>
    <dbReference type="NCBI Taxonomy" id="7116"/>
    <lineage>
        <taxon>Eukaryota</taxon>
        <taxon>Metazoa</taxon>
        <taxon>Ecdysozoa</taxon>
        <taxon>Arthropoda</taxon>
        <taxon>Hexapoda</taxon>
        <taxon>Insecta</taxon>
        <taxon>Pterygota</taxon>
        <taxon>Neoptera</taxon>
        <taxon>Endopterygota</taxon>
        <taxon>Lepidoptera</taxon>
        <taxon>Glossata</taxon>
        <taxon>Ditrysia</taxon>
        <taxon>Papilionoidea</taxon>
        <taxon>Pieridae</taxon>
        <taxon>Pierinae</taxon>
        <taxon>Pieris</taxon>
    </lineage>
</organism>
<dbReference type="InterPro" id="IPR001251">
    <property type="entry name" value="CRAL-TRIO_dom"/>
</dbReference>
<dbReference type="Proteomes" id="UP001152562">
    <property type="component" value="Unassembled WGS sequence"/>
</dbReference>
<dbReference type="InterPro" id="IPR036865">
    <property type="entry name" value="CRAL-TRIO_dom_sf"/>
</dbReference>
<comment type="caution">
    <text evidence="3">The sequence shown here is derived from an EMBL/GenBank/DDBJ whole genome shotgun (WGS) entry which is preliminary data.</text>
</comment>
<proteinExistence type="predicted"/>
<sequence length="306" mass="35233">MVSARVECFKSDLFYEKNNISLDNGIRRGPTASPGRGVQQEDRNQPQRYLDLICAYHSCERSSGVTKQVLDLHYTLRTLFTNFFKNRRVEDVEQICNTALLCPLPARTKEGNAIFYSHLINYDPKLFVFSAAVKATLMVIDLWQYEEGTWPGFFMVIDFEGMSLGHLARIDLQSLQQFLYYLQETMLVRLKGMHFVNAPSWVDKLLIMMKPFMKKELMETLRVHTTGSNTLQEWIPIEALPKDSGGNYKTILECKDDVLNKLLANKAFFENENNKRVTEALRKGKPKTISDIFGGMEGSFKKLEID</sequence>
<evidence type="ECO:0000313" key="3">
    <source>
        <dbReference type="EMBL" id="CAH4028080.1"/>
    </source>
</evidence>
<dbReference type="AlphaFoldDB" id="A0A9P0TD36"/>
<name>A0A9P0TD36_PIEBR</name>
<dbReference type="PANTHER" id="PTHR10174">
    <property type="entry name" value="ALPHA-TOCOPHEROL TRANSFER PROTEIN-RELATED"/>
    <property type="match status" value="1"/>
</dbReference>
<reference evidence="3" key="1">
    <citation type="submission" date="2022-05" db="EMBL/GenBank/DDBJ databases">
        <authorList>
            <person name="Okamura Y."/>
        </authorList>
    </citation>
    <scope>NUCLEOTIDE SEQUENCE</scope>
</reference>